<organism evidence="2 3">
    <name type="scientific">Candidatus Marsarchaeota G1 archaeon BE_D</name>
    <dbReference type="NCBI Taxonomy" id="1978156"/>
    <lineage>
        <taxon>Archaea</taxon>
        <taxon>Candidatus Marsarchaeota</taxon>
        <taxon>Candidatus Marsarchaeota group 1</taxon>
    </lineage>
</organism>
<dbReference type="SUPFAM" id="SSF53756">
    <property type="entry name" value="UDP-Glycosyltransferase/glycogen phosphorylase"/>
    <property type="match status" value="1"/>
</dbReference>
<dbReference type="PANTHER" id="PTHR45947:SF3">
    <property type="entry name" value="SULFOQUINOVOSYL TRANSFERASE SQD2"/>
    <property type="match status" value="1"/>
</dbReference>
<dbReference type="Gene3D" id="3.40.50.2000">
    <property type="entry name" value="Glycogen Phosphorylase B"/>
    <property type="match status" value="1"/>
</dbReference>
<comment type="caution">
    <text evidence="2">The sequence shown here is derived from an EMBL/GenBank/DDBJ whole genome shotgun (WGS) entry which is preliminary data.</text>
</comment>
<dbReference type="InterPro" id="IPR050194">
    <property type="entry name" value="Glycosyltransferase_grp1"/>
</dbReference>
<sequence>MSAMIRVVAIASPEDYDAFNPVFTGEYLIKNSEWHYINSFSRHMKQNGIELIIYAFSSSGKAGLYHSGDRLTRLIEPSKFALKLCRYGFLGKTLGSGINFLRLVRPLLIDSPSVVLSLQFPLFPRNELLTVLSKLFRKKFGCFQSFTLPKGSVWHRTIGRLFNSLVNFFVLTETQALRAIRSYGTQGKVYYVGLIPPYELTEFLLNSASMTRKKAVLFVGRLDDKQKRVSLLLNAFKKVQEKCVDCELLIVGDGFDKPKLEKLTFNLGLRNVRFLGWKSGKELALLYLTSSVFCLPSVSESYAVVVSEAMLAALPVVVSNLPCFSDRIVDGNTGFVFQVGDVETLTKRLLMLLGEPELSREIGENAKKHVLKLINDYAERLCAALSSQE</sequence>
<dbReference type="InterPro" id="IPR001296">
    <property type="entry name" value="Glyco_trans_1"/>
</dbReference>
<name>A0A2R6AAP1_9ARCH</name>
<proteinExistence type="predicted"/>
<accession>A0A2R6AAP1</accession>
<dbReference type="GO" id="GO:0016757">
    <property type="term" value="F:glycosyltransferase activity"/>
    <property type="evidence" value="ECO:0007669"/>
    <property type="project" value="InterPro"/>
</dbReference>
<gene>
    <name evidence="2" type="ORF">B9Q02_10515</name>
</gene>
<evidence type="ECO:0000313" key="3">
    <source>
        <dbReference type="Proteomes" id="UP000240569"/>
    </source>
</evidence>
<dbReference type="Proteomes" id="UP000240569">
    <property type="component" value="Unassembled WGS sequence"/>
</dbReference>
<dbReference type="AlphaFoldDB" id="A0A2R6AAP1"/>
<evidence type="ECO:0000313" key="2">
    <source>
        <dbReference type="EMBL" id="PSN83484.1"/>
    </source>
</evidence>
<dbReference type="EMBL" id="NEXD01000102">
    <property type="protein sequence ID" value="PSN83484.1"/>
    <property type="molecule type" value="Genomic_DNA"/>
</dbReference>
<dbReference type="Pfam" id="PF00534">
    <property type="entry name" value="Glycos_transf_1"/>
    <property type="match status" value="1"/>
</dbReference>
<feature type="domain" description="Glycosyl transferase family 1" evidence="1">
    <location>
        <begin position="211"/>
        <end position="369"/>
    </location>
</feature>
<dbReference type="CDD" id="cd03801">
    <property type="entry name" value="GT4_PimA-like"/>
    <property type="match status" value="1"/>
</dbReference>
<protein>
    <recommendedName>
        <fullName evidence="1">Glycosyl transferase family 1 domain-containing protein</fullName>
    </recommendedName>
</protein>
<reference evidence="2 3" key="1">
    <citation type="submission" date="2017-04" db="EMBL/GenBank/DDBJ databases">
        <title>Novel microbial lineages endemic to geothermal iron-oxide mats fill important gaps in the evolutionary history of Archaea.</title>
        <authorList>
            <person name="Jay Z.J."/>
            <person name="Beam J.P."/>
            <person name="Dlakic M."/>
            <person name="Rusch D.B."/>
            <person name="Kozubal M.A."/>
            <person name="Inskeep W.P."/>
        </authorList>
    </citation>
    <scope>NUCLEOTIDE SEQUENCE [LARGE SCALE GENOMIC DNA]</scope>
    <source>
        <strain evidence="2">BE_D</strain>
    </source>
</reference>
<evidence type="ECO:0000259" key="1">
    <source>
        <dbReference type="Pfam" id="PF00534"/>
    </source>
</evidence>
<dbReference type="PANTHER" id="PTHR45947">
    <property type="entry name" value="SULFOQUINOVOSYL TRANSFERASE SQD2"/>
    <property type="match status" value="1"/>
</dbReference>